<feature type="region of interest" description="Disordered" evidence="1">
    <location>
        <begin position="1"/>
        <end position="63"/>
    </location>
</feature>
<dbReference type="Gene3D" id="3.30.160.60">
    <property type="entry name" value="Classic Zinc Finger"/>
    <property type="match status" value="1"/>
</dbReference>
<dbReference type="AlphaFoldDB" id="A0A9P8VER6"/>
<sequence length="318" mass="35733">MTRRRHEVSDPRMLEASSPLDWYTNSPVLSEPTHLSRQLSNASSYGPLTPGSETSVPAYAFSPTTAEDLEREYGSWGAGSVAAGEGMASSTTSSGGYDETDAQVDWTQYDYVADDDSGFWRLQPQYVPGAGVPEYIRHSNESGSSRRGGSSSSTGGGGSGSGSQRWSQDMTSETRRWVCLTADCTAGAFKRLADLQRHYAQVHSASTVKETYVCDYSKCARRHEPFGRRDHFRDHLRDFHTEDICKRGSPIDEGWLETRRMADAWWRCSKCLVRVRIDECEFTCPQCKSPCEESRQKARRTRYNLPSPTRSSNRQTRR</sequence>
<reference evidence="2" key="1">
    <citation type="journal article" date="2021" name="Nat. Commun.">
        <title>Genetic determinants of endophytism in the Arabidopsis root mycobiome.</title>
        <authorList>
            <person name="Mesny F."/>
            <person name="Miyauchi S."/>
            <person name="Thiergart T."/>
            <person name="Pickel B."/>
            <person name="Atanasova L."/>
            <person name="Karlsson M."/>
            <person name="Huettel B."/>
            <person name="Barry K.W."/>
            <person name="Haridas S."/>
            <person name="Chen C."/>
            <person name="Bauer D."/>
            <person name="Andreopoulos W."/>
            <person name="Pangilinan J."/>
            <person name="LaButti K."/>
            <person name="Riley R."/>
            <person name="Lipzen A."/>
            <person name="Clum A."/>
            <person name="Drula E."/>
            <person name="Henrissat B."/>
            <person name="Kohler A."/>
            <person name="Grigoriev I.V."/>
            <person name="Martin F.M."/>
            <person name="Hacquard S."/>
        </authorList>
    </citation>
    <scope>NUCLEOTIDE SEQUENCE</scope>
    <source>
        <strain evidence="2">MPI-SDFR-AT-0117</strain>
    </source>
</reference>
<dbReference type="Proteomes" id="UP000770015">
    <property type="component" value="Unassembled WGS sequence"/>
</dbReference>
<feature type="region of interest" description="Disordered" evidence="1">
    <location>
        <begin position="131"/>
        <end position="167"/>
    </location>
</feature>
<dbReference type="EMBL" id="JAGSXJ010000006">
    <property type="protein sequence ID" value="KAH6690593.1"/>
    <property type="molecule type" value="Genomic_DNA"/>
</dbReference>
<evidence type="ECO:0000313" key="3">
    <source>
        <dbReference type="Proteomes" id="UP000770015"/>
    </source>
</evidence>
<feature type="region of interest" description="Disordered" evidence="1">
    <location>
        <begin position="79"/>
        <end position="99"/>
    </location>
</feature>
<organism evidence="2 3">
    <name type="scientific">Plectosphaerella plurivora</name>
    <dbReference type="NCBI Taxonomy" id="936078"/>
    <lineage>
        <taxon>Eukaryota</taxon>
        <taxon>Fungi</taxon>
        <taxon>Dikarya</taxon>
        <taxon>Ascomycota</taxon>
        <taxon>Pezizomycotina</taxon>
        <taxon>Sordariomycetes</taxon>
        <taxon>Hypocreomycetidae</taxon>
        <taxon>Glomerellales</taxon>
        <taxon>Plectosphaerellaceae</taxon>
        <taxon>Plectosphaerella</taxon>
    </lineage>
</organism>
<protein>
    <recommendedName>
        <fullName evidence="4">C2H2-type domain-containing protein</fullName>
    </recommendedName>
</protein>
<feature type="region of interest" description="Disordered" evidence="1">
    <location>
        <begin position="295"/>
        <end position="318"/>
    </location>
</feature>
<keyword evidence="3" id="KW-1185">Reference proteome</keyword>
<gene>
    <name evidence="2" type="ORF">F5X68DRAFT_71138</name>
</gene>
<comment type="caution">
    <text evidence="2">The sequence shown here is derived from an EMBL/GenBank/DDBJ whole genome shotgun (WGS) entry which is preliminary data.</text>
</comment>
<evidence type="ECO:0008006" key="4">
    <source>
        <dbReference type="Google" id="ProtNLM"/>
    </source>
</evidence>
<evidence type="ECO:0000313" key="2">
    <source>
        <dbReference type="EMBL" id="KAH6690593.1"/>
    </source>
</evidence>
<feature type="compositionally biased region" description="Polar residues" evidence="1">
    <location>
        <begin position="304"/>
        <end position="318"/>
    </location>
</feature>
<proteinExistence type="predicted"/>
<dbReference type="OrthoDB" id="2687452at2759"/>
<accession>A0A9P8VER6</accession>
<feature type="compositionally biased region" description="Low complexity" evidence="1">
    <location>
        <begin position="142"/>
        <end position="153"/>
    </location>
</feature>
<feature type="compositionally biased region" description="Polar residues" evidence="1">
    <location>
        <begin position="23"/>
        <end position="55"/>
    </location>
</feature>
<name>A0A9P8VER6_9PEZI</name>
<evidence type="ECO:0000256" key="1">
    <source>
        <dbReference type="SAM" id="MobiDB-lite"/>
    </source>
</evidence>